<sequence length="188" mass="21030">MPSLKVEQLAIEGVKKVTPARFGDSRGYFSEVFKDSWFRSNVADVSFVQDNESLSAQPGTVRGLHFQLPPFAQGKLLRCLRGALLDVAVDIRYGSPTYGKWISAELSPENGSQLWVPPGFAHGFVTLQPDTIISYKVTAPYSAEHDRGVRWNDAEIGIEWPQMDAYVLSDKDSNQPLLSELPQYFQFS</sequence>
<comment type="subunit">
    <text evidence="7">Homodimer.</text>
</comment>
<comment type="function">
    <text evidence="2 7">Catalyzes the epimerization of the C3' and C5'positions of dTDP-6-deoxy-D-xylo-4-hexulose, forming dTDP-6-deoxy-L-lyxo-4-hexulose.</text>
</comment>
<feature type="site" description="Participates in a stacking interaction with the thymidine ring of dTDP-4-oxo-6-deoxyglucose" evidence="6">
    <location>
        <position position="141"/>
    </location>
</feature>
<protein>
    <recommendedName>
        <fullName evidence="4 7">dTDP-4-dehydrorhamnose 3,5-epimerase</fullName>
        <ecNumber evidence="3 7">5.1.3.13</ecNumber>
    </recommendedName>
    <alternativeName>
        <fullName evidence="7">Thymidine diphospho-4-keto-rhamnose 3,5-epimerase</fullName>
    </alternativeName>
</protein>
<evidence type="ECO:0000256" key="4">
    <source>
        <dbReference type="ARBA" id="ARBA00019595"/>
    </source>
</evidence>
<dbReference type="EC" id="5.1.3.13" evidence="3 7"/>
<dbReference type="InterPro" id="IPR014710">
    <property type="entry name" value="RmlC-like_jellyroll"/>
</dbReference>
<comment type="catalytic activity">
    <reaction evidence="1 7">
        <text>dTDP-4-dehydro-6-deoxy-alpha-D-glucose = dTDP-4-dehydro-beta-L-rhamnose</text>
        <dbReference type="Rhea" id="RHEA:16969"/>
        <dbReference type="ChEBI" id="CHEBI:57649"/>
        <dbReference type="ChEBI" id="CHEBI:62830"/>
        <dbReference type="EC" id="5.1.3.13"/>
    </reaction>
</comment>
<accession>A0A4Q1U9E1</accession>
<dbReference type="GO" id="GO:0005829">
    <property type="term" value="C:cytosol"/>
    <property type="evidence" value="ECO:0007669"/>
    <property type="project" value="TreeGrafter"/>
</dbReference>
<feature type="active site" description="Proton donor" evidence="5">
    <location>
        <position position="135"/>
    </location>
</feature>
<comment type="pathway">
    <text evidence="7">Carbohydrate biosynthesis; dTDP-L-rhamnose biosynthesis.</text>
</comment>
<dbReference type="InterPro" id="IPR000888">
    <property type="entry name" value="RmlC-like"/>
</dbReference>
<dbReference type="GO" id="GO:0008830">
    <property type="term" value="F:dTDP-4-dehydrorhamnose 3,5-epimerase activity"/>
    <property type="evidence" value="ECO:0007669"/>
    <property type="project" value="UniProtKB-UniRule"/>
</dbReference>
<dbReference type="GO" id="GO:0000271">
    <property type="term" value="P:polysaccharide biosynthetic process"/>
    <property type="evidence" value="ECO:0007669"/>
    <property type="project" value="TreeGrafter"/>
</dbReference>
<gene>
    <name evidence="8" type="ORF">B5P46_06570</name>
</gene>
<dbReference type="Pfam" id="PF00908">
    <property type="entry name" value="dTDP_sugar_isom"/>
    <property type="match status" value="1"/>
</dbReference>
<evidence type="ECO:0000256" key="6">
    <source>
        <dbReference type="PIRSR" id="PIRSR600888-3"/>
    </source>
</evidence>
<keyword evidence="7" id="KW-0413">Isomerase</keyword>
<dbReference type="Gene3D" id="2.60.120.10">
    <property type="entry name" value="Jelly Rolls"/>
    <property type="match status" value="1"/>
</dbReference>
<dbReference type="GO" id="GO:0019305">
    <property type="term" value="P:dTDP-rhamnose biosynthetic process"/>
    <property type="evidence" value="ECO:0007669"/>
    <property type="project" value="UniProtKB-UniRule"/>
</dbReference>
<evidence type="ECO:0000256" key="3">
    <source>
        <dbReference type="ARBA" id="ARBA00012098"/>
    </source>
</evidence>
<dbReference type="SUPFAM" id="SSF51182">
    <property type="entry name" value="RmlC-like cupins"/>
    <property type="match status" value="1"/>
</dbReference>
<evidence type="ECO:0000256" key="5">
    <source>
        <dbReference type="PIRSR" id="PIRSR600888-1"/>
    </source>
</evidence>
<proteinExistence type="inferred from homology"/>
<evidence type="ECO:0000256" key="1">
    <source>
        <dbReference type="ARBA" id="ARBA00001298"/>
    </source>
</evidence>
<dbReference type="NCBIfam" id="TIGR01221">
    <property type="entry name" value="rmlC"/>
    <property type="match status" value="1"/>
</dbReference>
<evidence type="ECO:0000313" key="9">
    <source>
        <dbReference type="Proteomes" id="UP000290767"/>
    </source>
</evidence>
<feature type="active site" description="Proton acceptor" evidence="5">
    <location>
        <position position="65"/>
    </location>
</feature>
<evidence type="ECO:0000313" key="8">
    <source>
        <dbReference type="EMBL" id="RXT28449.1"/>
    </source>
</evidence>
<dbReference type="AlphaFoldDB" id="A0A4Q1U9E1"/>
<comment type="similarity">
    <text evidence="7">Belongs to the dTDP-4-dehydrorhamnose 3,5-epimerase family.</text>
</comment>
<dbReference type="CDD" id="cd00438">
    <property type="entry name" value="cupin_RmlC"/>
    <property type="match status" value="1"/>
</dbReference>
<comment type="caution">
    <text evidence="8">The sequence shown here is derived from an EMBL/GenBank/DDBJ whole genome shotgun (WGS) entry which is preliminary data.</text>
</comment>
<organism evidence="8 9">
    <name type="scientific">Rhizobium leguminosarum</name>
    <dbReference type="NCBI Taxonomy" id="384"/>
    <lineage>
        <taxon>Bacteria</taxon>
        <taxon>Pseudomonadati</taxon>
        <taxon>Pseudomonadota</taxon>
        <taxon>Alphaproteobacteria</taxon>
        <taxon>Hyphomicrobiales</taxon>
        <taxon>Rhizobiaceae</taxon>
        <taxon>Rhizobium/Agrobacterium group</taxon>
        <taxon>Rhizobium</taxon>
    </lineage>
</organism>
<dbReference type="PANTHER" id="PTHR21047:SF2">
    <property type="entry name" value="THYMIDINE DIPHOSPHO-4-KETO-RHAMNOSE 3,5-EPIMERASE"/>
    <property type="match status" value="1"/>
</dbReference>
<dbReference type="EMBL" id="MZMU01000003">
    <property type="protein sequence ID" value="RXT28449.1"/>
    <property type="molecule type" value="Genomic_DNA"/>
</dbReference>
<dbReference type="Proteomes" id="UP000290767">
    <property type="component" value="Unassembled WGS sequence"/>
</dbReference>
<dbReference type="UniPathway" id="UPA00124"/>
<evidence type="ECO:0000256" key="2">
    <source>
        <dbReference type="ARBA" id="ARBA00001997"/>
    </source>
</evidence>
<name>A0A4Q1U9E1_RHILE</name>
<dbReference type="PANTHER" id="PTHR21047">
    <property type="entry name" value="DTDP-6-DEOXY-D-GLUCOSE-3,5 EPIMERASE"/>
    <property type="match status" value="1"/>
</dbReference>
<dbReference type="RefSeq" id="WP_129417993.1">
    <property type="nucleotide sequence ID" value="NZ_MZMU01000003.1"/>
</dbReference>
<evidence type="ECO:0000256" key="7">
    <source>
        <dbReference type="RuleBase" id="RU364069"/>
    </source>
</evidence>
<reference evidence="8 9" key="1">
    <citation type="submission" date="2017-03" db="EMBL/GenBank/DDBJ databases">
        <authorList>
            <person name="Safronova V.I."/>
            <person name="Sazanova A.L."/>
            <person name="Chirak E.R."/>
        </authorList>
    </citation>
    <scope>NUCLEOTIDE SEQUENCE [LARGE SCALE GENOMIC DNA]</scope>
    <source>
        <strain evidence="8 9">Tri-43</strain>
    </source>
</reference>
<dbReference type="InterPro" id="IPR011051">
    <property type="entry name" value="RmlC_Cupin_sf"/>
</dbReference>